<dbReference type="GO" id="GO:0004526">
    <property type="term" value="F:ribonuclease P activity"/>
    <property type="evidence" value="ECO:0007669"/>
    <property type="project" value="UniProtKB-UniRule"/>
</dbReference>
<dbReference type="InterPro" id="IPR020539">
    <property type="entry name" value="RNase_P_CS"/>
</dbReference>
<keyword evidence="6 7" id="KW-0694">RNA-binding</keyword>
<dbReference type="GO" id="GO:0030677">
    <property type="term" value="C:ribonuclease P complex"/>
    <property type="evidence" value="ECO:0007669"/>
    <property type="project" value="TreeGrafter"/>
</dbReference>
<dbReference type="InterPro" id="IPR020568">
    <property type="entry name" value="Ribosomal_Su5_D2-typ_SF"/>
</dbReference>
<dbReference type="STRING" id="1317117.ATO7_06715"/>
<dbReference type="PANTHER" id="PTHR33992">
    <property type="entry name" value="RIBONUCLEASE P PROTEIN COMPONENT"/>
    <property type="match status" value="1"/>
</dbReference>
<evidence type="ECO:0000256" key="8">
    <source>
        <dbReference type="NCBIfam" id="TIGR00188"/>
    </source>
</evidence>
<name>A0A1Y1SIP2_9GAMM</name>
<dbReference type="HAMAP" id="MF_00227">
    <property type="entry name" value="RNase_P"/>
    <property type="match status" value="1"/>
</dbReference>
<evidence type="ECO:0000256" key="7">
    <source>
        <dbReference type="HAMAP-Rule" id="MF_00227"/>
    </source>
</evidence>
<evidence type="ECO:0000256" key="4">
    <source>
        <dbReference type="ARBA" id="ARBA00022759"/>
    </source>
</evidence>
<dbReference type="EMBL" id="AQQV01000001">
    <property type="protein sequence ID" value="ORE89552.1"/>
    <property type="molecule type" value="Genomic_DNA"/>
</dbReference>
<dbReference type="SUPFAM" id="SSF54211">
    <property type="entry name" value="Ribosomal protein S5 domain 2-like"/>
    <property type="match status" value="1"/>
</dbReference>
<dbReference type="GO" id="GO:0001682">
    <property type="term" value="P:tRNA 5'-leader removal"/>
    <property type="evidence" value="ECO:0007669"/>
    <property type="project" value="UniProtKB-UniRule"/>
</dbReference>
<evidence type="ECO:0000256" key="3">
    <source>
        <dbReference type="ARBA" id="ARBA00022722"/>
    </source>
</evidence>
<dbReference type="Pfam" id="PF00825">
    <property type="entry name" value="Ribonuclease_P"/>
    <property type="match status" value="1"/>
</dbReference>
<organism evidence="9 10">
    <name type="scientific">Oceanococcus atlanticus</name>
    <dbReference type="NCBI Taxonomy" id="1317117"/>
    <lineage>
        <taxon>Bacteria</taxon>
        <taxon>Pseudomonadati</taxon>
        <taxon>Pseudomonadota</taxon>
        <taxon>Gammaproteobacteria</taxon>
        <taxon>Chromatiales</taxon>
        <taxon>Oceanococcaceae</taxon>
        <taxon>Oceanococcus</taxon>
    </lineage>
</organism>
<keyword evidence="10" id="KW-1185">Reference proteome</keyword>
<evidence type="ECO:0000313" key="10">
    <source>
        <dbReference type="Proteomes" id="UP000192342"/>
    </source>
</evidence>
<evidence type="ECO:0000256" key="6">
    <source>
        <dbReference type="ARBA" id="ARBA00022884"/>
    </source>
</evidence>
<comment type="similarity">
    <text evidence="7">Belongs to the RnpA family.</text>
</comment>
<reference evidence="9 10" key="1">
    <citation type="submission" date="2013-04" db="EMBL/GenBank/DDBJ databases">
        <title>Oceanococcus atlanticus 22II-S10r2 Genome Sequencing.</title>
        <authorList>
            <person name="Lai Q."/>
            <person name="Li G."/>
            <person name="Shao Z."/>
        </authorList>
    </citation>
    <scope>NUCLEOTIDE SEQUENCE [LARGE SCALE GENOMIC DNA]</scope>
    <source>
        <strain evidence="9 10">22II-S10r2</strain>
    </source>
</reference>
<dbReference type="GO" id="GO:0042781">
    <property type="term" value="F:3'-tRNA processing endoribonuclease activity"/>
    <property type="evidence" value="ECO:0007669"/>
    <property type="project" value="TreeGrafter"/>
</dbReference>
<keyword evidence="3 7" id="KW-0540">Nuclease</keyword>
<comment type="caution">
    <text evidence="9">The sequence shown here is derived from an EMBL/GenBank/DDBJ whole genome shotgun (WGS) entry which is preliminary data.</text>
</comment>
<accession>A0A1Y1SIP2</accession>
<evidence type="ECO:0000313" key="9">
    <source>
        <dbReference type="EMBL" id="ORE89552.1"/>
    </source>
</evidence>
<keyword evidence="2 7" id="KW-0819">tRNA processing</keyword>
<dbReference type="GO" id="GO:0000049">
    <property type="term" value="F:tRNA binding"/>
    <property type="evidence" value="ECO:0007669"/>
    <property type="project" value="UniProtKB-UniRule"/>
</dbReference>
<dbReference type="EC" id="3.1.26.5" evidence="7 8"/>
<comment type="catalytic activity">
    <reaction evidence="7">
        <text>Endonucleolytic cleavage of RNA, removing 5'-extranucleotides from tRNA precursor.</text>
        <dbReference type="EC" id="3.1.26.5"/>
    </reaction>
</comment>
<keyword evidence="4 7" id="KW-0255">Endonuclease</keyword>
<protein>
    <recommendedName>
        <fullName evidence="7 8">Ribonuclease P protein component</fullName>
        <shortName evidence="7">RNase P protein</shortName>
        <shortName evidence="7">RNaseP protein</shortName>
        <ecNumber evidence="7 8">3.1.26.5</ecNumber>
    </recommendedName>
    <alternativeName>
        <fullName evidence="7">Protein C5</fullName>
    </alternativeName>
</protein>
<gene>
    <name evidence="7 9" type="primary">rnpA</name>
    <name evidence="9" type="ORF">ATO7_06715</name>
</gene>
<dbReference type="Proteomes" id="UP000192342">
    <property type="component" value="Unassembled WGS sequence"/>
</dbReference>
<dbReference type="NCBIfam" id="TIGR00188">
    <property type="entry name" value="rnpA"/>
    <property type="match status" value="1"/>
</dbReference>
<comment type="function">
    <text evidence="1 7">RNaseP catalyzes the removal of the 5'-leader sequence from pre-tRNA to produce the mature 5'-terminus. It can also cleave other RNA substrates such as 4.5S RNA. The protein component plays an auxiliary but essential role in vivo by binding to the 5'-leader sequence and broadening the substrate specificity of the ribozyme.</text>
</comment>
<sequence>MTRPDEFTRVFRQGRRISAGSLQIVCAPSEAGYARLGLAVAKRILPRAVDRNRAKRVIRESFRHQAADLPPLDVVVTLRGGKIRGVPADMSNRLEALWLRLATD</sequence>
<evidence type="ECO:0000256" key="5">
    <source>
        <dbReference type="ARBA" id="ARBA00022801"/>
    </source>
</evidence>
<dbReference type="AlphaFoldDB" id="A0A1Y1SIP2"/>
<keyword evidence="5 7" id="KW-0378">Hydrolase</keyword>
<evidence type="ECO:0000256" key="2">
    <source>
        <dbReference type="ARBA" id="ARBA00022694"/>
    </source>
</evidence>
<dbReference type="RefSeq" id="WP_206044812.1">
    <property type="nucleotide sequence ID" value="NZ_AQQV01000001.1"/>
</dbReference>
<dbReference type="PANTHER" id="PTHR33992:SF1">
    <property type="entry name" value="RIBONUCLEASE P PROTEIN COMPONENT"/>
    <property type="match status" value="1"/>
</dbReference>
<dbReference type="Gene3D" id="3.30.230.10">
    <property type="match status" value="1"/>
</dbReference>
<dbReference type="InterPro" id="IPR000100">
    <property type="entry name" value="RNase_P"/>
</dbReference>
<dbReference type="InterPro" id="IPR014721">
    <property type="entry name" value="Ribsml_uS5_D2-typ_fold_subgr"/>
</dbReference>
<dbReference type="PROSITE" id="PS00648">
    <property type="entry name" value="RIBONUCLEASE_P"/>
    <property type="match status" value="1"/>
</dbReference>
<comment type="subunit">
    <text evidence="7">Consists of a catalytic RNA component (M1 or rnpB) and a protein subunit.</text>
</comment>
<evidence type="ECO:0000256" key="1">
    <source>
        <dbReference type="ARBA" id="ARBA00002663"/>
    </source>
</evidence>
<proteinExistence type="inferred from homology"/>